<evidence type="ECO:0000256" key="2">
    <source>
        <dbReference type="SAM" id="MobiDB-lite"/>
    </source>
</evidence>
<dbReference type="Pfam" id="PF12234">
    <property type="entry name" value="Rav1p_C"/>
    <property type="match status" value="2"/>
</dbReference>
<feature type="compositionally biased region" description="Low complexity" evidence="2">
    <location>
        <begin position="924"/>
        <end position="936"/>
    </location>
</feature>
<feature type="region of interest" description="Disordered" evidence="2">
    <location>
        <begin position="2330"/>
        <end position="2352"/>
    </location>
</feature>
<evidence type="ECO:0000256" key="1">
    <source>
        <dbReference type="PROSITE-ProRule" id="PRU00221"/>
    </source>
</evidence>
<dbReference type="PROSITE" id="PS50082">
    <property type="entry name" value="WD_REPEATS_2"/>
    <property type="match status" value="2"/>
</dbReference>
<feature type="region of interest" description="Disordered" evidence="2">
    <location>
        <begin position="1364"/>
        <end position="1386"/>
    </location>
</feature>
<reference evidence="4" key="2">
    <citation type="journal article" date="2023" name="Science">
        <title>Genomic signatures of disease resistance in endangered staghorn corals.</title>
        <authorList>
            <person name="Vollmer S.V."/>
            <person name="Selwyn J.D."/>
            <person name="Despard B.A."/>
            <person name="Roesel C.L."/>
        </authorList>
    </citation>
    <scope>NUCLEOTIDE SEQUENCE</scope>
    <source>
        <strain evidence="4">K2</strain>
    </source>
</reference>
<evidence type="ECO:0000259" key="3">
    <source>
        <dbReference type="Pfam" id="PF12234"/>
    </source>
</evidence>
<dbReference type="EMBL" id="JARQWQ010000027">
    <property type="protein sequence ID" value="KAK2563032.1"/>
    <property type="molecule type" value="Genomic_DNA"/>
</dbReference>
<feature type="repeat" description="WD" evidence="1">
    <location>
        <begin position="2715"/>
        <end position="2756"/>
    </location>
</feature>
<accession>A0AAD9QKN0</accession>
<dbReference type="InterPro" id="IPR015943">
    <property type="entry name" value="WD40/YVTN_repeat-like_dom_sf"/>
</dbReference>
<feature type="compositionally biased region" description="Acidic residues" evidence="2">
    <location>
        <begin position="2422"/>
        <end position="2440"/>
    </location>
</feature>
<dbReference type="PROSITE" id="PS50294">
    <property type="entry name" value="WD_REPEATS_REGION"/>
    <property type="match status" value="1"/>
</dbReference>
<feature type="region of interest" description="Disordered" evidence="2">
    <location>
        <begin position="919"/>
        <end position="940"/>
    </location>
</feature>
<evidence type="ECO:0000313" key="5">
    <source>
        <dbReference type="Proteomes" id="UP001249851"/>
    </source>
</evidence>
<keyword evidence="5" id="KW-1185">Reference proteome</keyword>
<gene>
    <name evidence="4" type="ORF">P5673_014039</name>
</gene>
<reference evidence="4" key="1">
    <citation type="journal article" date="2023" name="G3 (Bethesda)">
        <title>Whole genome assembly and annotation of the endangered Caribbean coral Acropora cervicornis.</title>
        <authorList>
            <person name="Selwyn J.D."/>
            <person name="Vollmer S.V."/>
        </authorList>
    </citation>
    <scope>NUCLEOTIDE SEQUENCE</scope>
    <source>
        <strain evidence="4">K2</strain>
    </source>
</reference>
<dbReference type="InterPro" id="IPR036322">
    <property type="entry name" value="WD40_repeat_dom_sf"/>
</dbReference>
<dbReference type="InterPro" id="IPR022033">
    <property type="entry name" value="Rav1p_C"/>
</dbReference>
<dbReference type="GO" id="GO:0007035">
    <property type="term" value="P:vacuolar acidification"/>
    <property type="evidence" value="ECO:0007669"/>
    <property type="project" value="TreeGrafter"/>
</dbReference>
<dbReference type="Gene3D" id="2.130.10.10">
    <property type="entry name" value="YVTN repeat-like/Quinoprotein amine dehydrogenase"/>
    <property type="match status" value="2"/>
</dbReference>
<sequence>MKLHQVLTGAANTFDDKAAISVGSVDDHPFTAYASGCDVVILLSGFTRVQIISGSLYGYKEVSCIDCCDSDGKIAASYGKQVILFIARPAAANNDHGFPFHWVNSAELCLNFKISCLSWNREGRRLLVGGDFIQLWSCDEHLEQRNLLEKNESWTCIWTCMPSVPIHMLHFSPDGQYFCSVGKHDRLMKVWFDNNQGNLGCGIDDKESLRSDVLDFTFVYLAHPGPVTGFSWRKTSKYIPVSTVVNCLLTSCTDNVCRIWCETVKQGDHNDPISHSKLNGNKCLWHSQKGQSREETSADPLLRCQLSSTLQFHVAAAVNALSDIPILSSLDSISSENQSSFVLHWLNNKEIQFTLAAESTLGAPVLALEVESMDVSEDSSVIDSDTELVVLTDDDTHFSTLETWKREKYSQEKAKELRGSPIPRSRTPLDYLKHLQEDAYGEIEESNTHAVVVSSCILNLLHEWLNSPDTLLAVHPVDGSLLVWLVEWLDVQVGVPYRQPQVSFLSRIPSVLPPADANSLLNKLIVYCPREDKVRALRSAMVNKGDLISAGHRKQPKAMALNLSRSHFGNFSGGTHPTAMMISTHRDGALNLWQLAFADNSGFSAIVSVSHHLRRCGHRYPITNILSHSELPLMLSTSSHEIEGRSDTDFFSLPDDLKGKSQKLHCNELIVWKVESVSPLRKSGGVMELTRVNSTRPNAFMNIAWVPTLFSHSLISFDSSTSIPPHAVAPCACFLALDGNSYRFYQVILDARTLQGYISSNKSRTRSTLYSTGSEESLDSLDFESPSSSVPLESFIESIVSRQSGATPGCILKLCSLVDSKDILRKPLLLHVFTENSVKSSSYVESDKLDEEHWEDHSHHANKSESSFYVVGLENVPDESSNGGVVSMIYTWQVTVTAMKPETNTKVPGLEVISSYSKAPQPFSRSNSSTSNRSVSPLNLPQADHVSSSIVSRNVCAERLHLPKGVNVVTATRAADKMSSSAVNPTCPAQYLFTTSCSDGKVRFWSCREIESENQFVWEETSWLNSGGKLSSEAQTTGGSTLGLDAPGEVLSLSCAYTGRIATLCRSRSVEWEDNVNLSVCIWENESSGGMKWVLEDDIKLDCKFVPDGSQIRLEWTSSEDGSHILTVCVGNEMFILARASRIANTSVQGESSTIGKETWLLLHSIHLTSENKWQLLTRALSWLRNGVLVVGLGTEMQVYSQWRAVTDGTLSPSDTMTFAPTATLKKVVEASRGSEGKLLALSMTPEAGIGLFEGAAAISPVLPQFHPKHLMELMNFGKLRRVRAILHHLVYCVAGREAMEAAASKALDPSMQGGKPRLSSMSSMKSICSSESDLRGLEPDDKDKVLFVPPLPLYALFAADKDTSGSGSSTSAEAADGTQGLSTDETDYSTLFETSRFSGSFESDDEDKNLDKIRTKSSPAHMVQAGSPVHFGLAQARLLSYHLTRKPLPGLTSTEQLELQALADTFASAKLDLEESPWSIERGVKFAKKEDESYSSIGGLMGGPGGGGGGYATTGSIGATAGSGGDASEEELLAMVPPVLRGEATWSELRKYGIGWWVRSSDTLRRLIEKTAKAQFSKNQDPIDCALFYLAMKKKNVICGLYRTVRDSKMSQFFARDFTQDRWRKAALKNAYSLLGKQRFDHAAAFFLLAGSLWDAIQLAMILARLYEEDTSDPFLRSIAYWTMKDYHHALETLMFEPTTGHAQERKCNHLAASGNPDIFNFYLYLRRHPLIKRRRYMSDDKKKTSTRKVAPRQGSIREEEIVDGPLSPMERQLFFKTAHAHFNSGCPALALQVLMELPAGDMCERDTGKSCESESAVQPSSGVVEDATDDMINTGTLSDFSLGSSYTKTHTNETAEEFDWSKPVSSNVLGFFDRSKPVSSKLNGNASSDYDWSMPVSSTLGGDSFGDFDWGQSLASDLDGGASDGFDWSKPVSAQLGDRGPQNESNGFDWSQPVSAKLGGAGLDGINGLDFDESSSPSISNPGVDKDSKWATGIVENEIEVENGGDAQFTSLKSKETRHLDAVAQQMKFSAILKLLINELHGLPFSCAIADEDLRPYFLKWLEKELEILHKVSDYGSVADESDDEEGDTVEVKIKQDDLQQEGSAADKNYIALKIDRSAKHIQWLKKNQKLLTILLNYCSLHGASGGDLAAMNMELLLLLHEVEHMRSLVSPLYVPSAGPSVPPLILASVSPYSFLASPLGFLQSLTQDILKFVFSLSGPPSPDQPIRQVNVLHNLTGTLSDCIYQSLTGMTQENVTPAGARDFAQKNESSTVASATENKDNSTKLRILLGEACVAVYLSLLALAWSNSESKQLYRLVVNSLKAGGGLDAKMKPRSATPGNPESRGRGQFNDKYWQGARQRWNFKLLGQSLTETMTQWFASDVKPVYIEKFVPPRTTLMGYFISKPTNLGDKGVKHYDSGDDNSEDEDPSESDAESDNEYFSSKRKKTEPRDHLDHESYSWSLMNYTISKLVLHNLQTFLPDVGEVPDFNLSTALLVCSSDLPSLSPQLHAALKVIERWTQTFHDKLESFQGPPPDFISQFPVSQDGFHRGGRALMRYKALLDPLNTPFRSTRHSAEPVKRLWRTLVHQEPIQEIFIHNIFKNEMSSSVQIDHIDSVLDTKPVKILYKDPEGMNSLCINKANPNFIAVASMKDVEEVDISCLKSPGPLYWAEDENEREQTERGDETGLTPSGIPGPHKTSASGHSRYSGKVYLRRAVHGVKRMDSHPQLPYYVSGSQDGSIRMWEFGHAQEITSHHTSGSYQRFGVSDMSGLLQLWQVSSTNASSDAFQTLKCHNKQTSDFAFVGSSSFIATAGHSSDGSNVCLWDTLVPTRSALVHAFICHENGAPCVAYVPGQQLLISGGRKGNICILQYLRSRVWCRKQCEPYGSVFCLNLVPGIFDLRQRQLRHTFLAHDAPVKSIVVDENEEFFISGSEDGDIKVWGLSVHEELECYPKEHGKGVYLLKYGTQGVAHMCLQSDGQLFSCGGDGTVKWRQLSVRETIFNSKLLC</sequence>
<comment type="caution">
    <text evidence="4">The sequence shown here is derived from an EMBL/GenBank/DDBJ whole genome shotgun (WGS) entry which is preliminary data.</text>
</comment>
<protein>
    <submittedName>
        <fullName evidence="4">DmX-like protein 2</fullName>
    </submittedName>
</protein>
<feature type="region of interest" description="Disordered" evidence="2">
    <location>
        <begin position="2415"/>
        <end position="2451"/>
    </location>
</feature>
<dbReference type="PANTHER" id="PTHR13950:SF9">
    <property type="entry name" value="RABCONNECTIN-3A"/>
    <property type="match status" value="1"/>
</dbReference>
<proteinExistence type="predicted"/>
<dbReference type="InterPro" id="IPR052208">
    <property type="entry name" value="DmX-like/RAVE_component"/>
</dbReference>
<feature type="domain" description="RAVE complex protein Rav1 C-terminal" evidence="3">
    <location>
        <begin position="1529"/>
        <end position="1679"/>
    </location>
</feature>
<feature type="compositionally biased region" description="Polar residues" evidence="2">
    <location>
        <begin position="1944"/>
        <end position="1953"/>
    </location>
</feature>
<feature type="region of interest" description="Disordered" evidence="2">
    <location>
        <begin position="2672"/>
        <end position="2707"/>
    </location>
</feature>
<dbReference type="SMART" id="SM00320">
    <property type="entry name" value="WD40"/>
    <property type="match status" value="9"/>
</dbReference>
<name>A0AAD9QKN0_ACRCE</name>
<feature type="repeat" description="WD" evidence="1">
    <location>
        <begin position="2912"/>
        <end position="2953"/>
    </location>
</feature>
<keyword evidence="1" id="KW-0853">WD repeat</keyword>
<dbReference type="GO" id="GO:0043291">
    <property type="term" value="C:RAVE complex"/>
    <property type="evidence" value="ECO:0007669"/>
    <property type="project" value="TreeGrafter"/>
</dbReference>
<feature type="domain" description="RAVE complex protein Rav1 C-terminal" evidence="3">
    <location>
        <begin position="1105"/>
        <end position="1296"/>
    </location>
</feature>
<dbReference type="PANTHER" id="PTHR13950">
    <property type="entry name" value="RABCONNECTIN-RELATED"/>
    <property type="match status" value="1"/>
</dbReference>
<dbReference type="SUPFAM" id="SSF50978">
    <property type="entry name" value="WD40 repeat-like"/>
    <property type="match status" value="2"/>
</dbReference>
<evidence type="ECO:0000313" key="4">
    <source>
        <dbReference type="EMBL" id="KAK2563032.1"/>
    </source>
</evidence>
<organism evidence="4 5">
    <name type="scientific">Acropora cervicornis</name>
    <name type="common">Staghorn coral</name>
    <dbReference type="NCBI Taxonomy" id="6130"/>
    <lineage>
        <taxon>Eukaryota</taxon>
        <taxon>Metazoa</taxon>
        <taxon>Cnidaria</taxon>
        <taxon>Anthozoa</taxon>
        <taxon>Hexacorallia</taxon>
        <taxon>Scleractinia</taxon>
        <taxon>Astrocoeniina</taxon>
        <taxon>Acroporidae</taxon>
        <taxon>Acropora</taxon>
    </lineage>
</organism>
<feature type="compositionally biased region" description="Low complexity" evidence="2">
    <location>
        <begin position="1365"/>
        <end position="1379"/>
    </location>
</feature>
<dbReference type="Proteomes" id="UP001249851">
    <property type="component" value="Unassembled WGS sequence"/>
</dbReference>
<feature type="region of interest" description="Disordered" evidence="2">
    <location>
        <begin position="1928"/>
        <end position="1953"/>
    </location>
</feature>
<dbReference type="InterPro" id="IPR001680">
    <property type="entry name" value="WD40_rpt"/>
</dbReference>
<dbReference type="Pfam" id="PF00400">
    <property type="entry name" value="WD40"/>
    <property type="match status" value="2"/>
</dbReference>